<dbReference type="PANTHER" id="PTHR37984">
    <property type="entry name" value="PROTEIN CBG26694"/>
    <property type="match status" value="1"/>
</dbReference>
<evidence type="ECO:0000313" key="3">
    <source>
        <dbReference type="Ensembl" id="ENSGACP00000055555.1"/>
    </source>
</evidence>
<dbReference type="InterPro" id="IPR050951">
    <property type="entry name" value="Retrovirus_Pol_polyprotein"/>
</dbReference>
<dbReference type="PANTHER" id="PTHR37984:SF5">
    <property type="entry name" value="PROTEIN NYNRIN-LIKE"/>
    <property type="match status" value="1"/>
</dbReference>
<keyword evidence="1" id="KW-0511">Multifunctional enzyme</keyword>
<proteinExistence type="predicted"/>
<evidence type="ECO:0000256" key="1">
    <source>
        <dbReference type="ARBA" id="ARBA00023268"/>
    </source>
</evidence>
<reference evidence="3 4" key="1">
    <citation type="journal article" date="2021" name="G3 (Bethesda)">
        <title>Improved contiguity of the threespine stickleback genome using long-read sequencing.</title>
        <authorList>
            <person name="Nath S."/>
            <person name="Shaw D.E."/>
            <person name="White M.A."/>
        </authorList>
    </citation>
    <scope>NUCLEOTIDE SEQUENCE [LARGE SCALE GENOMIC DNA]</scope>
    <source>
        <strain evidence="3 4">Lake Benthic</strain>
    </source>
</reference>
<name>A0AAQ4QW53_GASAC</name>
<evidence type="ECO:0000313" key="4">
    <source>
        <dbReference type="Proteomes" id="UP000007635"/>
    </source>
</evidence>
<evidence type="ECO:0000259" key="2">
    <source>
        <dbReference type="Pfam" id="PF17919"/>
    </source>
</evidence>
<dbReference type="InterPro" id="IPR043502">
    <property type="entry name" value="DNA/RNA_pol_sf"/>
</dbReference>
<organism evidence="3 4">
    <name type="scientific">Gasterosteus aculeatus aculeatus</name>
    <name type="common">three-spined stickleback</name>
    <dbReference type="NCBI Taxonomy" id="481459"/>
    <lineage>
        <taxon>Eukaryota</taxon>
        <taxon>Metazoa</taxon>
        <taxon>Chordata</taxon>
        <taxon>Craniata</taxon>
        <taxon>Vertebrata</taxon>
        <taxon>Euteleostomi</taxon>
        <taxon>Actinopterygii</taxon>
        <taxon>Neopterygii</taxon>
        <taxon>Teleostei</taxon>
        <taxon>Neoteleostei</taxon>
        <taxon>Acanthomorphata</taxon>
        <taxon>Eupercaria</taxon>
        <taxon>Perciformes</taxon>
        <taxon>Cottioidei</taxon>
        <taxon>Gasterosteales</taxon>
        <taxon>Gasterosteidae</taxon>
        <taxon>Gasterosteus</taxon>
    </lineage>
</organism>
<dbReference type="Proteomes" id="UP000007635">
    <property type="component" value="Chromosome XIII"/>
</dbReference>
<dbReference type="InterPro" id="IPR043128">
    <property type="entry name" value="Rev_trsase/Diguanyl_cyclase"/>
</dbReference>
<protein>
    <recommendedName>
        <fullName evidence="2">Reverse transcriptase/retrotransposon-derived protein RNase H-like domain-containing protein</fullName>
    </recommendedName>
</protein>
<dbReference type="GeneTree" id="ENSGT01100000263500"/>
<reference evidence="3" key="2">
    <citation type="submission" date="2025-08" db="UniProtKB">
        <authorList>
            <consortium name="Ensembl"/>
        </authorList>
    </citation>
    <scope>IDENTIFICATION</scope>
</reference>
<reference evidence="3" key="3">
    <citation type="submission" date="2025-09" db="UniProtKB">
        <authorList>
            <consortium name="Ensembl"/>
        </authorList>
    </citation>
    <scope>IDENTIFICATION</scope>
</reference>
<accession>A0AAQ4QW53</accession>
<dbReference type="AlphaFoldDB" id="A0AAQ4QW53"/>
<dbReference type="GO" id="GO:0003824">
    <property type="term" value="F:catalytic activity"/>
    <property type="evidence" value="ECO:0007669"/>
    <property type="project" value="UniProtKB-KW"/>
</dbReference>
<dbReference type="Gene3D" id="3.10.10.10">
    <property type="entry name" value="HIV Type 1 Reverse Transcriptase, subunit A, domain 1"/>
    <property type="match status" value="1"/>
</dbReference>
<dbReference type="SUPFAM" id="SSF56672">
    <property type="entry name" value="DNA/RNA polymerases"/>
    <property type="match status" value="1"/>
</dbReference>
<dbReference type="Pfam" id="PF17919">
    <property type="entry name" value="RT_RNaseH_2"/>
    <property type="match status" value="1"/>
</dbReference>
<feature type="domain" description="Reverse transcriptase/retrotransposon-derived protein RNase H-like" evidence="2">
    <location>
        <begin position="138"/>
        <end position="192"/>
    </location>
</feature>
<dbReference type="Gene3D" id="3.30.70.270">
    <property type="match status" value="3"/>
</dbReference>
<dbReference type="FunFam" id="3.30.70.270:FF:000020">
    <property type="entry name" value="Transposon Tf2-6 polyprotein-like Protein"/>
    <property type="match status" value="1"/>
</dbReference>
<dbReference type="InterPro" id="IPR041577">
    <property type="entry name" value="RT_RNaseH_2"/>
</dbReference>
<keyword evidence="4" id="KW-1185">Reference proteome</keyword>
<dbReference type="Ensembl" id="ENSGACT00000055987.1">
    <property type="protein sequence ID" value="ENSGACP00000055555.1"/>
    <property type="gene ID" value="ENSGACG00000036037.1"/>
</dbReference>
<sequence length="193" mass="21738">MSSAFELLQGATIFTKLDLRNAYHLVRIKEGDEWKTAFNTPTVVLQRLLENHLFVKPEKCEFHVSEVSFLGFILSKGSLLTDPKKTQVVRDWPQPSSVKEVQRFIGFANFYRKFIRNFSAVAGPMTDLTKRKPGPFKWSPEAERAFCELKVRFSSAPILTLPDPSLPFVVEVDASEAAVGAVLSQRPADGKLH</sequence>